<organism evidence="1 2">
    <name type="scientific">Granulicella rosea</name>
    <dbReference type="NCBI Taxonomy" id="474952"/>
    <lineage>
        <taxon>Bacteria</taxon>
        <taxon>Pseudomonadati</taxon>
        <taxon>Acidobacteriota</taxon>
        <taxon>Terriglobia</taxon>
        <taxon>Terriglobales</taxon>
        <taxon>Acidobacteriaceae</taxon>
        <taxon>Granulicella</taxon>
    </lineage>
</organism>
<sequence length="176" mass="20794">MQWKDFNYGGRVYDLSHLHPRIFRFTRPAEGAHAAEVFDVEVRFTLHCFSRGPRDGEAFDPLLVYPDDYEARIFDFRRYEMSKRLPEIIQELPARKPRHNKSRGNYFSVELIAENGDTVEYDIFFKVRKPAKGRLEMIVETAFVRDPGYGSTRPDGKPVRFWIILHNTRHGLMIRT</sequence>
<proteinExistence type="predicted"/>
<name>A0A239JBV7_9BACT</name>
<dbReference type="OrthoDB" id="63182at2"/>
<gene>
    <name evidence="1" type="ORF">SAMN05421770_103536</name>
</gene>
<dbReference type="Proteomes" id="UP000198356">
    <property type="component" value="Unassembled WGS sequence"/>
</dbReference>
<reference evidence="1 2" key="1">
    <citation type="submission" date="2017-06" db="EMBL/GenBank/DDBJ databases">
        <authorList>
            <person name="Kim H.J."/>
            <person name="Triplett B.A."/>
        </authorList>
    </citation>
    <scope>NUCLEOTIDE SEQUENCE [LARGE SCALE GENOMIC DNA]</scope>
    <source>
        <strain evidence="1 2">DSM 18704</strain>
    </source>
</reference>
<keyword evidence="2" id="KW-1185">Reference proteome</keyword>
<protein>
    <submittedName>
        <fullName evidence="1">Uncharacterized protein</fullName>
    </submittedName>
</protein>
<accession>A0A239JBV7</accession>
<dbReference type="AlphaFoldDB" id="A0A239JBV7"/>
<dbReference type="RefSeq" id="WP_142988316.1">
    <property type="nucleotide sequence ID" value="NZ_FZOU01000003.1"/>
</dbReference>
<dbReference type="EMBL" id="FZOU01000003">
    <property type="protein sequence ID" value="SNT03307.1"/>
    <property type="molecule type" value="Genomic_DNA"/>
</dbReference>
<evidence type="ECO:0000313" key="2">
    <source>
        <dbReference type="Proteomes" id="UP000198356"/>
    </source>
</evidence>
<evidence type="ECO:0000313" key="1">
    <source>
        <dbReference type="EMBL" id="SNT03307.1"/>
    </source>
</evidence>